<evidence type="ECO:0000313" key="1">
    <source>
        <dbReference type="EMBL" id="ULN42564.1"/>
    </source>
</evidence>
<name>A0ABY3TTB4_9MYCO</name>
<dbReference type="EMBL" id="CP092362">
    <property type="protein sequence ID" value="ULN42564.1"/>
    <property type="molecule type" value="Genomic_DNA"/>
</dbReference>
<sequence>MQEDFFLKAPVQDDWVKRYVQLMLDDDSIHCIQLTDQAVIATGLSQYEGLCNVDLRQRYFVSCQAALWRKDVLRSYLRGHENAWQFEEFGSKRGRYLRHNFYAVDPSRVKLDVFEIIPYVFTGIVQGRWKEEVPQLFEAHGIAIDYTLRGFLKQAPPRSLLDKVDTFRKRFPVMLRSYIDLILLAKGRKVD</sequence>
<reference evidence="1" key="1">
    <citation type="submission" date="2022-08" db="EMBL/GenBank/DDBJ databases">
        <title>Whole genome sequencing of non-tuberculosis mycobacteria type-strains.</title>
        <authorList>
            <person name="Igarashi Y."/>
            <person name="Osugi A."/>
            <person name="Mitarai S."/>
        </authorList>
    </citation>
    <scope>NUCLEOTIDE SEQUENCE</scope>
    <source>
        <strain evidence="1">JCM 16369</strain>
    </source>
</reference>
<accession>A0ABY3TTB4</accession>
<keyword evidence="2" id="KW-1185">Reference proteome</keyword>
<organism evidence="1 2">
    <name type="scientific">Mycolicibacterium crocinum</name>
    <dbReference type="NCBI Taxonomy" id="388459"/>
    <lineage>
        <taxon>Bacteria</taxon>
        <taxon>Bacillati</taxon>
        <taxon>Actinomycetota</taxon>
        <taxon>Actinomycetes</taxon>
        <taxon>Mycobacteriales</taxon>
        <taxon>Mycobacteriaceae</taxon>
        <taxon>Mycolicibacterium</taxon>
    </lineage>
</organism>
<gene>
    <name evidence="1" type="ORF">MI149_05475</name>
</gene>
<proteinExistence type="predicted"/>
<dbReference type="Proteomes" id="UP001055337">
    <property type="component" value="Chromosome"/>
</dbReference>
<evidence type="ECO:0000313" key="2">
    <source>
        <dbReference type="Proteomes" id="UP001055337"/>
    </source>
</evidence>
<protein>
    <submittedName>
        <fullName evidence="1">Uncharacterized protein</fullName>
    </submittedName>
</protein>
<dbReference type="RefSeq" id="WP_240178974.1">
    <property type="nucleotide sequence ID" value="NZ_CP092362.2"/>
</dbReference>